<keyword evidence="2" id="KW-0719">Serine esterase</keyword>
<evidence type="ECO:0000256" key="7">
    <source>
        <dbReference type="ARBA" id="ARBA00023277"/>
    </source>
</evidence>
<dbReference type="PANTHER" id="PTHR43037">
    <property type="entry name" value="UNNAMED PRODUCT-RELATED"/>
    <property type="match status" value="1"/>
</dbReference>
<dbReference type="GO" id="GO:0005576">
    <property type="term" value="C:extracellular region"/>
    <property type="evidence" value="ECO:0007669"/>
    <property type="project" value="UniProtKB-SubCell"/>
</dbReference>
<evidence type="ECO:0000256" key="6">
    <source>
        <dbReference type="ARBA" id="ARBA00023180"/>
    </source>
</evidence>
<feature type="signal peptide" evidence="10">
    <location>
        <begin position="1"/>
        <end position="20"/>
    </location>
</feature>
<keyword evidence="6" id="KW-0325">Glycoprotein</keyword>
<feature type="chain" id="PRO_5038430987" evidence="10">
    <location>
        <begin position="21"/>
        <end position="389"/>
    </location>
</feature>
<keyword evidence="7" id="KW-0119">Carbohydrate metabolism</keyword>
<evidence type="ECO:0000256" key="10">
    <source>
        <dbReference type="SAM" id="SignalP"/>
    </source>
</evidence>
<dbReference type="EMBL" id="FQ311434">
    <property type="protein sequence ID" value="CBQ69118.1"/>
    <property type="molecule type" value="Genomic_DNA"/>
</dbReference>
<proteinExistence type="predicted"/>
<evidence type="ECO:0000256" key="3">
    <source>
        <dbReference type="ARBA" id="ARBA00022525"/>
    </source>
</evidence>
<evidence type="ECO:0000256" key="4">
    <source>
        <dbReference type="ARBA" id="ARBA00022729"/>
    </source>
</evidence>
<evidence type="ECO:0000313" key="11">
    <source>
        <dbReference type="EMBL" id="CBQ69118.1"/>
    </source>
</evidence>
<dbReference type="SUPFAM" id="SSF53474">
    <property type="entry name" value="alpha/beta-Hydrolases"/>
    <property type="match status" value="1"/>
</dbReference>
<dbReference type="GO" id="GO:0000272">
    <property type="term" value="P:polysaccharide catabolic process"/>
    <property type="evidence" value="ECO:0007669"/>
    <property type="project" value="UniProtKB-KW"/>
</dbReference>
<evidence type="ECO:0000256" key="9">
    <source>
        <dbReference type="SAM" id="MobiDB-lite"/>
    </source>
</evidence>
<dbReference type="GO" id="GO:0052689">
    <property type="term" value="F:carboxylic ester hydrolase activity"/>
    <property type="evidence" value="ECO:0007669"/>
    <property type="project" value="UniProtKB-KW"/>
</dbReference>
<evidence type="ECO:0000313" key="12">
    <source>
        <dbReference type="Proteomes" id="UP000008867"/>
    </source>
</evidence>
<dbReference type="InterPro" id="IPR010126">
    <property type="entry name" value="Esterase_phb"/>
</dbReference>
<evidence type="ECO:0000256" key="2">
    <source>
        <dbReference type="ARBA" id="ARBA00022487"/>
    </source>
</evidence>
<keyword evidence="5" id="KW-0378">Hydrolase</keyword>
<accession>E6ZPG1</accession>
<protein>
    <submittedName>
        <fullName evidence="11">Related to acetylxylan esterase</fullName>
    </submittedName>
</protein>
<dbReference type="eggNOG" id="ENOG502QTDU">
    <property type="taxonomic scope" value="Eukaryota"/>
</dbReference>
<dbReference type="OrthoDB" id="2425929at2759"/>
<feature type="region of interest" description="Disordered" evidence="9">
    <location>
        <begin position="45"/>
        <end position="121"/>
    </location>
</feature>
<reference evidence="11 12" key="1">
    <citation type="journal article" date="2010" name="Science">
        <title>Pathogenicity determinants in smut fungi revealed by genome comparison.</title>
        <authorList>
            <person name="Schirawski J."/>
            <person name="Mannhaupt G."/>
            <person name="Muench K."/>
            <person name="Brefort T."/>
            <person name="Schipper K."/>
            <person name="Doehlemann G."/>
            <person name="Di Stasio M."/>
            <person name="Roessel N."/>
            <person name="Mendoza-Mendoza A."/>
            <person name="Pester D."/>
            <person name="Mueller O."/>
            <person name="Winterberg B."/>
            <person name="Meyer E."/>
            <person name="Ghareeb H."/>
            <person name="Wollenberg T."/>
            <person name="Muensterkoetter M."/>
            <person name="Wong P."/>
            <person name="Walter M."/>
            <person name="Stukenbrock E."/>
            <person name="Gueldener U."/>
            <person name="Kahmann R."/>
        </authorList>
    </citation>
    <scope>NUCLEOTIDE SEQUENCE [LARGE SCALE GENOMIC DNA]</scope>
    <source>
        <strain evidence="12">SRZ2</strain>
    </source>
</reference>
<organism evidence="11 12">
    <name type="scientific">Sporisorium reilianum (strain SRZ2)</name>
    <name type="common">Maize head smut fungus</name>
    <dbReference type="NCBI Taxonomy" id="999809"/>
    <lineage>
        <taxon>Eukaryota</taxon>
        <taxon>Fungi</taxon>
        <taxon>Dikarya</taxon>
        <taxon>Basidiomycota</taxon>
        <taxon>Ustilaginomycotina</taxon>
        <taxon>Ustilaginomycetes</taxon>
        <taxon>Ustilaginales</taxon>
        <taxon>Ustilaginaceae</taxon>
        <taxon>Sporisorium</taxon>
    </lineage>
</organism>
<name>E6ZPG1_SPORE</name>
<dbReference type="AlphaFoldDB" id="E6ZPG1"/>
<comment type="subcellular location">
    <subcellularLocation>
        <location evidence="1">Secreted</location>
    </subcellularLocation>
</comment>
<sequence length="389" mass="40165">MRSFVSLIATSLLLASNSFAQGPSPWAGGPPGNGAAAAHAVDPLASNHWSASPGPAMPPNNGAGGGGWRPFGNPPSAGGPGGSGGQGGGMPGMPGMPGGGASGPTQGGGESQLKQESDFPGQPTKAVLYSYVPKSFKKGNAVVVALHHCGGSAPGFFTEHPDWAKMADQKGFLLLFGGSPEGSPEGSKGCWDVSSKASLKHDGGGDTQTVVNMVKFAQKKYGASDKVYIFGQSSGAMMSQALSAVYPDVFVAAAAFSGVPAGCFKTDKAIGPDWNNTCTGGTLNEPTQYWVQQAKDMYPGYTGKYPRMLLVHGDQDAIINFNNHREATKQWCGLHGFDAEKPTQKRPLNTLPNYEMSKYGSAAVTAISAKGVTHDNPAKADLTCEFFGI</sequence>
<evidence type="ECO:0000256" key="5">
    <source>
        <dbReference type="ARBA" id="ARBA00022801"/>
    </source>
</evidence>
<keyword evidence="3" id="KW-0964">Secreted</keyword>
<dbReference type="Pfam" id="PF10503">
    <property type="entry name" value="Esterase_PHB"/>
    <property type="match status" value="1"/>
</dbReference>
<keyword evidence="4 10" id="KW-0732">Signal</keyword>
<dbReference type="InterPro" id="IPR029058">
    <property type="entry name" value="AB_hydrolase_fold"/>
</dbReference>
<dbReference type="VEuPathDB" id="FungiDB:sr15573"/>
<evidence type="ECO:0000256" key="8">
    <source>
        <dbReference type="ARBA" id="ARBA00023326"/>
    </source>
</evidence>
<gene>
    <name evidence="11" type="ORF">sr15573</name>
</gene>
<keyword evidence="12" id="KW-1185">Reference proteome</keyword>
<feature type="compositionally biased region" description="Gly residues" evidence="9">
    <location>
        <begin position="78"/>
        <end position="110"/>
    </location>
</feature>
<evidence type="ECO:0000256" key="1">
    <source>
        <dbReference type="ARBA" id="ARBA00004613"/>
    </source>
</evidence>
<dbReference type="Proteomes" id="UP000008867">
    <property type="component" value="Chromosome 13"/>
</dbReference>
<dbReference type="InterPro" id="IPR050955">
    <property type="entry name" value="Plant_Biomass_Hydrol_Est"/>
</dbReference>
<keyword evidence="8" id="KW-0624">Polysaccharide degradation</keyword>
<dbReference type="Gene3D" id="3.40.50.1820">
    <property type="entry name" value="alpha/beta hydrolase"/>
    <property type="match status" value="1"/>
</dbReference>
<dbReference type="PANTHER" id="PTHR43037:SF3">
    <property type="entry name" value="FERULOYL ESTERASE B"/>
    <property type="match status" value="1"/>
</dbReference>
<dbReference type="HOGENOM" id="CLU_710123_0_0_1"/>